<evidence type="ECO:0000313" key="2">
    <source>
        <dbReference type="Proteomes" id="UP000298159"/>
    </source>
</evidence>
<accession>A0A4Z1CXB2</accession>
<keyword evidence="2" id="KW-1185">Reference proteome</keyword>
<organism evidence="1 2">
    <name type="scientific">Streptomyces bauhiniae</name>
    <dbReference type="NCBI Taxonomy" id="2340725"/>
    <lineage>
        <taxon>Bacteria</taxon>
        <taxon>Bacillati</taxon>
        <taxon>Actinomycetota</taxon>
        <taxon>Actinomycetes</taxon>
        <taxon>Kitasatosporales</taxon>
        <taxon>Streptomycetaceae</taxon>
        <taxon>Streptomyces</taxon>
    </lineage>
</organism>
<evidence type="ECO:0000313" key="1">
    <source>
        <dbReference type="EMBL" id="TGN73820.1"/>
    </source>
</evidence>
<reference evidence="1 2" key="1">
    <citation type="submission" date="2019-04" db="EMBL/GenBank/DDBJ databases">
        <title>Streptomyces sp. nov. Bv016 isolated from bark of Buahinia variegata.</title>
        <authorList>
            <person name="Kanchanasin P."/>
            <person name="Tanasupawat S."/>
            <person name="Yuki M."/>
            <person name="Kudo T."/>
        </authorList>
    </citation>
    <scope>NUCLEOTIDE SEQUENCE [LARGE SCALE GENOMIC DNA]</scope>
    <source>
        <strain evidence="1 2">Bv016</strain>
    </source>
</reference>
<dbReference type="AlphaFoldDB" id="A0A4Z1CXB2"/>
<gene>
    <name evidence="1" type="ORF">E5083_23820</name>
</gene>
<sequence length="86" mass="9636">MLRKLIHHLPATSPYEPRLPPLDATEVQRLTTAPPWRHAPRFFLAGRPVANPVANRGVSCPIPSFHRPRFRPVTGSAARRTPLDCP</sequence>
<proteinExistence type="predicted"/>
<comment type="caution">
    <text evidence="1">The sequence shown here is derived from an EMBL/GenBank/DDBJ whole genome shotgun (WGS) entry which is preliminary data.</text>
</comment>
<protein>
    <submittedName>
        <fullName evidence="1">Uncharacterized protein</fullName>
    </submittedName>
</protein>
<dbReference type="Proteomes" id="UP000298159">
    <property type="component" value="Unassembled WGS sequence"/>
</dbReference>
<dbReference type="EMBL" id="SRRT01000007">
    <property type="protein sequence ID" value="TGN73820.1"/>
    <property type="molecule type" value="Genomic_DNA"/>
</dbReference>
<name>A0A4Z1CXB2_9ACTN</name>